<sequence length="199" mass="23576">MQYTKQLNTEIKNLVDTKWNFLGKPWPEIHHRFNHKTVIKNMKGNTMDEIKDTLLHRFGFIPFYDCNLLHPIRKEPGQKLTVNETQLNNKFESFRSAISAQSSMLGSKVELFNNNRVALQISDIKYYNIQLRIACFLTNIRSFVNKYDIEVQPHHKSWYGKHFEFPSKKNKLDLVFSNEQKQPGKSLLKWIEPPRPEPD</sequence>
<dbReference type="EMBL" id="JAEPRB010000239">
    <property type="protein sequence ID" value="KAG2218286.1"/>
    <property type="molecule type" value="Genomic_DNA"/>
</dbReference>
<protein>
    <submittedName>
        <fullName evidence="1">Uncharacterized protein</fullName>
    </submittedName>
</protein>
<evidence type="ECO:0000313" key="2">
    <source>
        <dbReference type="Proteomes" id="UP000646827"/>
    </source>
</evidence>
<accession>A0A8H7VCQ4</accession>
<proteinExistence type="predicted"/>
<gene>
    <name evidence="1" type="ORF">INT45_000968</name>
</gene>
<reference evidence="1 2" key="1">
    <citation type="submission" date="2020-12" db="EMBL/GenBank/DDBJ databases">
        <title>Metabolic potential, ecology and presence of endohyphal bacteria is reflected in genomic diversity of Mucoromycotina.</title>
        <authorList>
            <person name="Muszewska A."/>
            <person name="Okrasinska A."/>
            <person name="Steczkiewicz K."/>
            <person name="Drgas O."/>
            <person name="Orlowska M."/>
            <person name="Perlinska-Lenart U."/>
            <person name="Aleksandrzak-Piekarczyk T."/>
            <person name="Szatraj K."/>
            <person name="Zielenkiewicz U."/>
            <person name="Pilsyk S."/>
            <person name="Malc E."/>
            <person name="Mieczkowski P."/>
            <person name="Kruszewska J.S."/>
            <person name="Biernat P."/>
            <person name="Pawlowska J."/>
        </authorList>
    </citation>
    <scope>NUCLEOTIDE SEQUENCE [LARGE SCALE GENOMIC DNA]</scope>
    <source>
        <strain evidence="1 2">CBS 142.35</strain>
    </source>
</reference>
<dbReference type="OrthoDB" id="2393881at2759"/>
<organism evidence="1 2">
    <name type="scientific">Circinella minor</name>
    <dbReference type="NCBI Taxonomy" id="1195481"/>
    <lineage>
        <taxon>Eukaryota</taxon>
        <taxon>Fungi</taxon>
        <taxon>Fungi incertae sedis</taxon>
        <taxon>Mucoromycota</taxon>
        <taxon>Mucoromycotina</taxon>
        <taxon>Mucoromycetes</taxon>
        <taxon>Mucorales</taxon>
        <taxon>Lichtheimiaceae</taxon>
        <taxon>Circinella</taxon>
    </lineage>
</organism>
<comment type="caution">
    <text evidence="1">The sequence shown here is derived from an EMBL/GenBank/DDBJ whole genome shotgun (WGS) entry which is preliminary data.</text>
</comment>
<evidence type="ECO:0000313" key="1">
    <source>
        <dbReference type="EMBL" id="KAG2218286.1"/>
    </source>
</evidence>
<name>A0A8H7VCQ4_9FUNG</name>
<dbReference type="AlphaFoldDB" id="A0A8H7VCQ4"/>
<dbReference type="Proteomes" id="UP000646827">
    <property type="component" value="Unassembled WGS sequence"/>
</dbReference>
<keyword evidence="2" id="KW-1185">Reference proteome</keyword>